<dbReference type="PANTHER" id="PTHR42663">
    <property type="entry name" value="HYDROLASE C777.06C-RELATED-RELATED"/>
    <property type="match status" value="1"/>
</dbReference>
<dbReference type="InterPro" id="IPR001279">
    <property type="entry name" value="Metallo-B-lactamas"/>
</dbReference>
<proteinExistence type="predicted"/>
<comment type="caution">
    <text evidence="2">The sequence shown here is derived from an EMBL/GenBank/DDBJ whole genome shotgun (WGS) entry which is preliminary data.</text>
</comment>
<organism evidence="2 3">
    <name type="scientific">Candidatus Parabacteroides intestinigallinarum</name>
    <dbReference type="NCBI Taxonomy" id="2838722"/>
    <lineage>
        <taxon>Bacteria</taxon>
        <taxon>Pseudomonadati</taxon>
        <taxon>Bacteroidota</taxon>
        <taxon>Bacteroidia</taxon>
        <taxon>Bacteroidales</taxon>
        <taxon>Tannerellaceae</taxon>
        <taxon>Parabacteroides</taxon>
    </lineage>
</organism>
<dbReference type="SUPFAM" id="SSF56281">
    <property type="entry name" value="Metallo-hydrolase/oxidoreductase"/>
    <property type="match status" value="1"/>
</dbReference>
<dbReference type="Proteomes" id="UP000823847">
    <property type="component" value="Unassembled WGS sequence"/>
</dbReference>
<evidence type="ECO:0000259" key="1">
    <source>
        <dbReference type="SMART" id="SM00849"/>
    </source>
</evidence>
<dbReference type="InterPro" id="IPR036866">
    <property type="entry name" value="RibonucZ/Hydroxyglut_hydro"/>
</dbReference>
<accession>A0A9D1XS99</accession>
<protein>
    <submittedName>
        <fullName evidence="2">MBL fold metallo-hydrolase</fullName>
    </submittedName>
</protein>
<dbReference type="SMART" id="SM00849">
    <property type="entry name" value="Lactamase_B"/>
    <property type="match status" value="1"/>
</dbReference>
<name>A0A9D1XS99_9BACT</name>
<reference evidence="2" key="1">
    <citation type="journal article" date="2021" name="PeerJ">
        <title>Extensive microbial diversity within the chicken gut microbiome revealed by metagenomics and culture.</title>
        <authorList>
            <person name="Gilroy R."/>
            <person name="Ravi A."/>
            <person name="Getino M."/>
            <person name="Pursley I."/>
            <person name="Horton D.L."/>
            <person name="Alikhan N.F."/>
            <person name="Baker D."/>
            <person name="Gharbi K."/>
            <person name="Hall N."/>
            <person name="Watson M."/>
            <person name="Adriaenssens E.M."/>
            <person name="Foster-Nyarko E."/>
            <person name="Jarju S."/>
            <person name="Secka A."/>
            <person name="Antonio M."/>
            <person name="Oren A."/>
            <person name="Chaudhuri R.R."/>
            <person name="La Ragione R."/>
            <person name="Hildebrand F."/>
            <person name="Pallen M.J."/>
        </authorList>
    </citation>
    <scope>NUCLEOTIDE SEQUENCE</scope>
    <source>
        <strain evidence="2">ChiHecec2B26-12326</strain>
    </source>
</reference>
<gene>
    <name evidence="2" type="ORF">H9848_08010</name>
</gene>
<dbReference type="NCBIfam" id="NF002553">
    <property type="entry name" value="PRK02113.1"/>
    <property type="match status" value="1"/>
</dbReference>
<dbReference type="CDD" id="cd16279">
    <property type="entry name" value="metallo-hydrolase-like_MBL-fold"/>
    <property type="match status" value="1"/>
</dbReference>
<dbReference type="EMBL" id="DXEN01000059">
    <property type="protein sequence ID" value="HIX86535.1"/>
    <property type="molecule type" value="Genomic_DNA"/>
</dbReference>
<feature type="domain" description="Metallo-beta-lactamase" evidence="1">
    <location>
        <begin position="34"/>
        <end position="224"/>
    </location>
</feature>
<reference evidence="2" key="2">
    <citation type="submission" date="2021-04" db="EMBL/GenBank/DDBJ databases">
        <authorList>
            <person name="Gilroy R."/>
        </authorList>
    </citation>
    <scope>NUCLEOTIDE SEQUENCE</scope>
    <source>
        <strain evidence="2">ChiHecec2B26-12326</strain>
    </source>
</reference>
<evidence type="ECO:0000313" key="2">
    <source>
        <dbReference type="EMBL" id="HIX86535.1"/>
    </source>
</evidence>
<dbReference type="Pfam" id="PF12706">
    <property type="entry name" value="Lactamase_B_2"/>
    <property type="match status" value="1"/>
</dbReference>
<dbReference type="PANTHER" id="PTHR42663:SF6">
    <property type="entry name" value="HYDROLASE C777.06C-RELATED"/>
    <property type="match status" value="1"/>
</dbReference>
<dbReference type="AlphaFoldDB" id="A0A9D1XS99"/>
<dbReference type="Gene3D" id="3.60.15.10">
    <property type="entry name" value="Ribonuclease Z/Hydroxyacylglutathione hydrolase-like"/>
    <property type="match status" value="1"/>
</dbReference>
<sequence length="251" mass="28599">MKVLFLGTGTSTGNPEIGCQCEVCTSSDPRDWRLRASVLVETEGKRLLIDCGPDFRWQMITHKIYHLDAVLVTHEHYDHVGGLDDLRPFGREKGVDIYAEENVARAIKTRIPYVFWEHKYPGVPNLLLHTIANEPFRVAGIEVVPIRVMHARLPILGFRVGNMAYITDVKYIPEEEYVKLENLDVLIIDALRADPHPSHESLGEALANIARIRPKESYLIHMSHRIGLHAVVEKELPPHVHYSYDGLVIEF</sequence>
<evidence type="ECO:0000313" key="3">
    <source>
        <dbReference type="Proteomes" id="UP000823847"/>
    </source>
</evidence>